<dbReference type="AlphaFoldDB" id="A0ABD0Y8C3"/>
<organism evidence="2 3">
    <name type="scientific">Ranatra chinensis</name>
    <dbReference type="NCBI Taxonomy" id="642074"/>
    <lineage>
        <taxon>Eukaryota</taxon>
        <taxon>Metazoa</taxon>
        <taxon>Ecdysozoa</taxon>
        <taxon>Arthropoda</taxon>
        <taxon>Hexapoda</taxon>
        <taxon>Insecta</taxon>
        <taxon>Pterygota</taxon>
        <taxon>Neoptera</taxon>
        <taxon>Paraneoptera</taxon>
        <taxon>Hemiptera</taxon>
        <taxon>Heteroptera</taxon>
        <taxon>Panheteroptera</taxon>
        <taxon>Nepomorpha</taxon>
        <taxon>Nepidae</taxon>
        <taxon>Ranatrinae</taxon>
        <taxon>Ranatra</taxon>
    </lineage>
</organism>
<sequence length="261" mass="29510">MFYENKEREPTEIGTSNLPSFCDSTEKQNVKACACSMCSPEHLTLTEGEPTAAAPPVRHGVNVTRSDRKHRRITRIINIARSLINQYDEKLYKPWSEFVSSHRHLQRCLLGLSSCHYFVPQDKQGVRFDPDMPQTIRLEFAKSNTKVSKPKQPNNTASLTNSHPTLMHPLTGLGILRSVFESFGMERLDSFDIEPHSSIPYDHVRLRIMLRIVMVWGTIITTDVMIADGGEQSKNGRSLMFSTLDVGNTFSVKKPSNVETS</sequence>
<gene>
    <name evidence="2" type="ORF">AAG570_003239</name>
</gene>
<keyword evidence="3" id="KW-1185">Reference proteome</keyword>
<evidence type="ECO:0000313" key="2">
    <source>
        <dbReference type="EMBL" id="KAL1122914.1"/>
    </source>
</evidence>
<dbReference type="Proteomes" id="UP001558652">
    <property type="component" value="Unassembled WGS sequence"/>
</dbReference>
<reference evidence="2 3" key="1">
    <citation type="submission" date="2024-07" db="EMBL/GenBank/DDBJ databases">
        <title>Chromosome-level genome assembly of the water stick insect Ranatra chinensis (Heteroptera: Nepidae).</title>
        <authorList>
            <person name="Liu X."/>
        </authorList>
    </citation>
    <scope>NUCLEOTIDE SEQUENCE [LARGE SCALE GENOMIC DNA]</scope>
    <source>
        <strain evidence="2">Cailab_2021Rc</strain>
        <tissue evidence="2">Muscle</tissue>
    </source>
</reference>
<accession>A0ABD0Y8C3</accession>
<proteinExistence type="predicted"/>
<comment type="caution">
    <text evidence="2">The sequence shown here is derived from an EMBL/GenBank/DDBJ whole genome shotgun (WGS) entry which is preliminary data.</text>
</comment>
<name>A0ABD0Y8C3_9HEMI</name>
<dbReference type="EMBL" id="JBFDAA010000013">
    <property type="protein sequence ID" value="KAL1122914.1"/>
    <property type="molecule type" value="Genomic_DNA"/>
</dbReference>
<evidence type="ECO:0000313" key="3">
    <source>
        <dbReference type="Proteomes" id="UP001558652"/>
    </source>
</evidence>
<protein>
    <submittedName>
        <fullName evidence="2">Uncharacterized protein</fullName>
    </submittedName>
</protein>
<feature type="region of interest" description="Disordered" evidence="1">
    <location>
        <begin position="144"/>
        <end position="163"/>
    </location>
</feature>
<evidence type="ECO:0000256" key="1">
    <source>
        <dbReference type="SAM" id="MobiDB-lite"/>
    </source>
</evidence>